<dbReference type="InterPro" id="IPR013822">
    <property type="entry name" value="Signal_recog_particl_SRP54_hlx"/>
</dbReference>
<evidence type="ECO:0000256" key="2">
    <source>
        <dbReference type="ARBA" id="ARBA00008531"/>
    </source>
</evidence>
<dbReference type="InterPro" id="IPR036225">
    <property type="entry name" value="SRP/SRP_N"/>
</dbReference>
<protein>
    <submittedName>
        <fullName evidence="9">Putative signal recognition particle, SRP54 subunit, Longin-like domain-containing protein</fullName>
    </submittedName>
</protein>
<organism evidence="9 10">
    <name type="scientific">Lupinus albus</name>
    <name type="common">White lupine</name>
    <name type="synonym">Lupinus termis</name>
    <dbReference type="NCBI Taxonomy" id="3870"/>
    <lineage>
        <taxon>Eukaryota</taxon>
        <taxon>Viridiplantae</taxon>
        <taxon>Streptophyta</taxon>
        <taxon>Embryophyta</taxon>
        <taxon>Tracheophyta</taxon>
        <taxon>Spermatophyta</taxon>
        <taxon>Magnoliopsida</taxon>
        <taxon>eudicotyledons</taxon>
        <taxon>Gunneridae</taxon>
        <taxon>Pentapetalae</taxon>
        <taxon>rosids</taxon>
        <taxon>fabids</taxon>
        <taxon>Fabales</taxon>
        <taxon>Fabaceae</taxon>
        <taxon>Papilionoideae</taxon>
        <taxon>50 kb inversion clade</taxon>
        <taxon>genistoids sensu lato</taxon>
        <taxon>core genistoids</taxon>
        <taxon>Genisteae</taxon>
        <taxon>Lupinus</taxon>
    </lineage>
</organism>
<dbReference type="PANTHER" id="PTHR43134:SF1">
    <property type="entry name" value="SIGNAL RECOGNITION PARTICLE RECEPTOR SUBUNIT ALPHA"/>
    <property type="match status" value="1"/>
</dbReference>
<feature type="compositionally biased region" description="Basic and acidic residues" evidence="8">
    <location>
        <begin position="231"/>
        <end position="246"/>
    </location>
</feature>
<dbReference type="Pfam" id="PF02881">
    <property type="entry name" value="SRP54_N"/>
    <property type="match status" value="1"/>
</dbReference>
<evidence type="ECO:0000313" key="9">
    <source>
        <dbReference type="EMBL" id="KAE9604514.1"/>
    </source>
</evidence>
<dbReference type="PROSITE" id="PS00300">
    <property type="entry name" value="SRP54"/>
    <property type="match status" value="1"/>
</dbReference>
<feature type="compositionally biased region" description="Low complexity" evidence="8">
    <location>
        <begin position="142"/>
        <end position="153"/>
    </location>
</feature>
<dbReference type="GO" id="GO:0005047">
    <property type="term" value="F:signal recognition particle binding"/>
    <property type="evidence" value="ECO:0007669"/>
    <property type="project" value="InterPro"/>
</dbReference>
<dbReference type="AlphaFoldDB" id="A0A6A5P5V3"/>
<evidence type="ECO:0000313" key="10">
    <source>
        <dbReference type="Proteomes" id="UP000447434"/>
    </source>
</evidence>
<evidence type="ECO:0000256" key="4">
    <source>
        <dbReference type="ARBA" id="ARBA00022824"/>
    </source>
</evidence>
<reference evidence="10" key="1">
    <citation type="journal article" date="2020" name="Nat. Commun.">
        <title>Genome sequence of the cluster root forming white lupin.</title>
        <authorList>
            <person name="Hufnagel B."/>
            <person name="Marques A."/>
            <person name="Soriano A."/>
            <person name="Marques L."/>
            <person name="Divol F."/>
            <person name="Doumas P."/>
            <person name="Sallet E."/>
            <person name="Mancinotti D."/>
            <person name="Carrere S."/>
            <person name="Marande W."/>
            <person name="Arribat S."/>
            <person name="Keller J."/>
            <person name="Huneau C."/>
            <person name="Blein T."/>
            <person name="Aime D."/>
            <person name="Laguerre M."/>
            <person name="Taylor J."/>
            <person name="Schubert V."/>
            <person name="Nelson M."/>
            <person name="Geu-Flores F."/>
            <person name="Crespi M."/>
            <person name="Gallardo-Guerrero K."/>
            <person name="Delaux P.-M."/>
            <person name="Salse J."/>
            <person name="Berges H."/>
            <person name="Guyot R."/>
            <person name="Gouzy J."/>
            <person name="Peret B."/>
        </authorList>
    </citation>
    <scope>NUCLEOTIDE SEQUENCE [LARGE SCALE GENOMIC DNA]</scope>
    <source>
        <strain evidence="10">cv. Amiga</strain>
    </source>
</reference>
<dbReference type="InterPro" id="IPR011012">
    <property type="entry name" value="Longin-like_dom_sf"/>
</dbReference>
<keyword evidence="4" id="KW-0256">Endoplasmic reticulum</keyword>
<keyword evidence="10" id="KW-1185">Reference proteome</keyword>
<dbReference type="InterPro" id="IPR003593">
    <property type="entry name" value="AAA+_ATPase"/>
</dbReference>
<dbReference type="Gene3D" id="1.20.120.140">
    <property type="entry name" value="Signal recognition particle SRP54, nucleotide-binding domain"/>
    <property type="match status" value="1"/>
</dbReference>
<feature type="region of interest" description="Disordered" evidence="8">
    <location>
        <begin position="295"/>
        <end position="315"/>
    </location>
</feature>
<accession>A0A6A5P5V3</accession>
<dbReference type="FunFam" id="3.40.50.300:FF:000188">
    <property type="entry name" value="signal recognition particle receptor subunit alpha"/>
    <property type="match status" value="1"/>
</dbReference>
<comment type="caution">
    <text evidence="9">The sequence shown here is derived from an EMBL/GenBank/DDBJ whole genome shotgun (WGS) entry which is preliminary data.</text>
</comment>
<dbReference type="GO" id="GO:0006614">
    <property type="term" value="P:SRP-dependent cotranslational protein targeting to membrane"/>
    <property type="evidence" value="ECO:0007669"/>
    <property type="project" value="InterPro"/>
</dbReference>
<comment type="similarity">
    <text evidence="2">Belongs to the GTP-binding SRP family.</text>
</comment>
<sequence>MLEQLLIFTRGGLILWTCKELGNALKGSPIDTLIRSCLLEERSGAASYNYDVPGASYTLKWTFHNELGLVFVAVYQRILHLLYVEDLLAMVKREFSQVYDPKRTVYNDFDDTFRQLKVEALARAEDMKKSNLVSKPVGGNNGKKQGQGNNKSGLEGGSKKKSEGGLKDDGSDDGGDDNKGRKLENGYSNGNFVVTKDSNVDSNVNGRDNASSRNAAFDVNKLQKLRSKGSKKTDIAPKASKADPNKKATKKNRVWDDTPVEKKLDFTDNAGEDGDRKIDFVAAVQGESMMDKEEIISSESEDEEEDVGKKNKPGAKNKGWFSSMFQSIAGKANLEKSDLEPALKALKDRLMTKNVAEEIAEKLCESVAASLEGKKLASFTRISSTAHAAMEEALVRILTPKRSIDILRDVHASKEQRKPYVVVFVGVNGVGKSTNLAKVAYWLLQHNVSVMMAACDTFRSGAVEQLRTHARRLQIPIFEKGYEKDPAIVAKEAIQEATRNGSDVVLVDTAGRMQDNEPLMRALSKLIYLNNPDLVLFVGEALVGNDAVDQLSKFNQKLGDLSPSSNPRLIDGILLTKFDTIDDKVGAALSMVYISGAPVMFVGCGQSYTDLKKLNVKSIVKTLLK</sequence>
<feature type="compositionally biased region" description="Basic and acidic residues" evidence="8">
    <location>
        <begin position="157"/>
        <end position="169"/>
    </location>
</feature>
<dbReference type="SMART" id="SM00382">
    <property type="entry name" value="AAA"/>
    <property type="match status" value="1"/>
</dbReference>
<comment type="subcellular location">
    <subcellularLocation>
        <location evidence="1">Endoplasmic reticulum membrane</location>
        <topology evidence="1">Peripheral membrane protein</topology>
        <orientation evidence="1">Cytoplasmic side</orientation>
    </subcellularLocation>
</comment>
<dbReference type="GO" id="GO:0003924">
    <property type="term" value="F:GTPase activity"/>
    <property type="evidence" value="ECO:0007669"/>
    <property type="project" value="InterPro"/>
</dbReference>
<dbReference type="SMART" id="SM00963">
    <property type="entry name" value="SRP54_N"/>
    <property type="match status" value="1"/>
</dbReference>
<evidence type="ECO:0000256" key="3">
    <source>
        <dbReference type="ARBA" id="ARBA00022741"/>
    </source>
</evidence>
<dbReference type="CDD" id="cd14826">
    <property type="entry name" value="SR_alpha_SRX"/>
    <property type="match status" value="1"/>
</dbReference>
<evidence type="ECO:0000256" key="8">
    <source>
        <dbReference type="SAM" id="MobiDB-lite"/>
    </source>
</evidence>
<dbReference type="InterPro" id="IPR027417">
    <property type="entry name" value="P-loop_NTPase"/>
</dbReference>
<dbReference type="GO" id="GO:0006886">
    <property type="term" value="P:intracellular protein transport"/>
    <property type="evidence" value="ECO:0007669"/>
    <property type="project" value="InterPro"/>
</dbReference>
<proteinExistence type="inferred from homology"/>
<dbReference type="SUPFAM" id="SSF47364">
    <property type="entry name" value="Domain of the SRP/SRP receptor G-proteins"/>
    <property type="match status" value="1"/>
</dbReference>
<dbReference type="Gene3D" id="3.40.50.300">
    <property type="entry name" value="P-loop containing nucleotide triphosphate hydrolases"/>
    <property type="match status" value="1"/>
</dbReference>
<dbReference type="InterPro" id="IPR007222">
    <property type="entry name" value="Sig_recog_particle_rcpt_asu_N"/>
</dbReference>
<dbReference type="FunFam" id="3.30.450.60:FF:000016">
    <property type="entry name" value="Signal recognition particle receptor subunit alpha"/>
    <property type="match status" value="1"/>
</dbReference>
<dbReference type="PANTHER" id="PTHR43134">
    <property type="entry name" value="SIGNAL RECOGNITION PARTICLE RECEPTOR SUBUNIT ALPHA"/>
    <property type="match status" value="1"/>
</dbReference>
<dbReference type="InterPro" id="IPR000897">
    <property type="entry name" value="SRP54_GTPase_dom"/>
</dbReference>
<dbReference type="OrthoDB" id="1727884at2759"/>
<keyword evidence="6" id="KW-0472">Membrane</keyword>
<dbReference type="CDD" id="cd17876">
    <property type="entry name" value="SRalpha_C"/>
    <property type="match status" value="1"/>
</dbReference>
<dbReference type="FunFam" id="1.20.120.140:FF:000007">
    <property type="entry name" value="Signal recognition particle receptor subunit alpha"/>
    <property type="match status" value="1"/>
</dbReference>
<keyword evidence="5" id="KW-0342">GTP-binding</keyword>
<dbReference type="GO" id="GO:0005525">
    <property type="term" value="F:GTP binding"/>
    <property type="evidence" value="ECO:0007669"/>
    <property type="project" value="UniProtKB-KW"/>
</dbReference>
<dbReference type="EMBL" id="WOCE01000011">
    <property type="protein sequence ID" value="KAE9604514.1"/>
    <property type="molecule type" value="Genomic_DNA"/>
</dbReference>
<name>A0A6A5P5V3_LUPAL</name>
<gene>
    <name evidence="9" type="ORF">Lalb_Chr11g0072651</name>
</gene>
<dbReference type="Pfam" id="PF00448">
    <property type="entry name" value="SRP54"/>
    <property type="match status" value="1"/>
</dbReference>
<evidence type="ECO:0000256" key="6">
    <source>
        <dbReference type="ARBA" id="ARBA00023136"/>
    </source>
</evidence>
<evidence type="ECO:0000256" key="5">
    <source>
        <dbReference type="ARBA" id="ARBA00023134"/>
    </source>
</evidence>
<dbReference type="Proteomes" id="UP000447434">
    <property type="component" value="Chromosome 11"/>
</dbReference>
<feature type="region of interest" description="Disordered" evidence="8">
    <location>
        <begin position="131"/>
        <end position="251"/>
    </location>
</feature>
<dbReference type="InterPro" id="IPR042101">
    <property type="entry name" value="SRP54_N_sf"/>
</dbReference>
<dbReference type="SUPFAM" id="SSF52540">
    <property type="entry name" value="P-loop containing nucleoside triphosphate hydrolases"/>
    <property type="match status" value="1"/>
</dbReference>
<keyword evidence="3" id="KW-0547">Nucleotide-binding</keyword>
<evidence type="ECO:0000256" key="1">
    <source>
        <dbReference type="ARBA" id="ARBA00004397"/>
    </source>
</evidence>
<dbReference type="SMART" id="SM00962">
    <property type="entry name" value="SRP54"/>
    <property type="match status" value="1"/>
</dbReference>
<dbReference type="Pfam" id="PF04086">
    <property type="entry name" value="SRP-alpha_N"/>
    <property type="match status" value="1"/>
</dbReference>
<dbReference type="Gene3D" id="3.30.450.60">
    <property type="match status" value="1"/>
</dbReference>
<evidence type="ECO:0000256" key="7">
    <source>
        <dbReference type="ARBA" id="ARBA00023170"/>
    </source>
</evidence>
<dbReference type="GO" id="GO:0005785">
    <property type="term" value="C:signal recognition particle receptor complex"/>
    <property type="evidence" value="ECO:0007669"/>
    <property type="project" value="InterPro"/>
</dbReference>
<dbReference type="SUPFAM" id="SSF64356">
    <property type="entry name" value="SNARE-like"/>
    <property type="match status" value="1"/>
</dbReference>
<feature type="compositionally biased region" description="Polar residues" evidence="8">
    <location>
        <begin position="186"/>
        <end position="214"/>
    </location>
</feature>
<keyword evidence="7" id="KW-0675">Receptor</keyword>